<keyword evidence="5" id="KW-0539">Nucleus</keyword>
<dbReference type="KEGG" id="tml:GSTUM_00004779001"/>
<dbReference type="AlphaFoldDB" id="D5G8E4"/>
<proteinExistence type="inferred from homology"/>
<dbReference type="Proteomes" id="UP000006911">
    <property type="component" value="Unassembled WGS sequence"/>
</dbReference>
<dbReference type="InterPro" id="IPR052287">
    <property type="entry name" value="NHEJ_factor"/>
</dbReference>
<dbReference type="GeneID" id="9186007"/>
<dbReference type="RefSeq" id="XP_002836596.1">
    <property type="nucleotide sequence ID" value="XM_002836550.1"/>
</dbReference>
<dbReference type="eggNOG" id="ENOG502SCQK">
    <property type="taxonomic scope" value="Eukaryota"/>
</dbReference>
<dbReference type="GO" id="GO:0032807">
    <property type="term" value="C:DNA ligase IV complex"/>
    <property type="evidence" value="ECO:0007669"/>
    <property type="project" value="TreeGrafter"/>
</dbReference>
<dbReference type="PANTHER" id="PTHR32235:SF1">
    <property type="entry name" value="NON-HOMOLOGOUS END-JOINING FACTOR 1"/>
    <property type="match status" value="1"/>
</dbReference>
<feature type="domain" description="XLF-like coiled-coil region" evidence="10">
    <location>
        <begin position="133"/>
        <end position="181"/>
    </location>
</feature>
<feature type="region of interest" description="Disordered" evidence="8">
    <location>
        <begin position="331"/>
        <end position="350"/>
    </location>
</feature>
<name>D5G8E4_TUBMM</name>
<reference evidence="11 12" key="1">
    <citation type="journal article" date="2010" name="Nature">
        <title>Perigord black truffle genome uncovers evolutionary origins and mechanisms of symbiosis.</title>
        <authorList>
            <person name="Martin F."/>
            <person name="Kohler A."/>
            <person name="Murat C."/>
            <person name="Balestrini R."/>
            <person name="Coutinho P.M."/>
            <person name="Jaillon O."/>
            <person name="Montanini B."/>
            <person name="Morin E."/>
            <person name="Noel B."/>
            <person name="Percudani R."/>
            <person name="Porcel B."/>
            <person name="Rubini A."/>
            <person name="Amicucci A."/>
            <person name="Amselem J."/>
            <person name="Anthouard V."/>
            <person name="Arcioni S."/>
            <person name="Artiguenave F."/>
            <person name="Aury J.M."/>
            <person name="Ballario P."/>
            <person name="Bolchi A."/>
            <person name="Brenna A."/>
            <person name="Brun A."/>
            <person name="Buee M."/>
            <person name="Cantarel B."/>
            <person name="Chevalier G."/>
            <person name="Couloux A."/>
            <person name="Da Silva C."/>
            <person name="Denoeud F."/>
            <person name="Duplessis S."/>
            <person name="Ghignone S."/>
            <person name="Hilselberger B."/>
            <person name="Iotti M."/>
            <person name="Marcais B."/>
            <person name="Mello A."/>
            <person name="Miranda M."/>
            <person name="Pacioni G."/>
            <person name="Quesneville H."/>
            <person name="Riccioni C."/>
            <person name="Ruotolo R."/>
            <person name="Splivallo R."/>
            <person name="Stocchi V."/>
            <person name="Tisserant E."/>
            <person name="Viscomi A.R."/>
            <person name="Zambonelli A."/>
            <person name="Zampieri E."/>
            <person name="Henrissat B."/>
            <person name="Lebrun M.H."/>
            <person name="Paolocci F."/>
            <person name="Bonfante P."/>
            <person name="Ottonello S."/>
            <person name="Wincker P."/>
        </authorList>
    </citation>
    <scope>NUCLEOTIDE SEQUENCE [LARGE SCALE GENOMIC DNA]</scope>
    <source>
        <strain evidence="11 12">Mel28</strain>
    </source>
</reference>
<dbReference type="InterPro" id="IPR053829">
    <property type="entry name" value="XLF-like_CC"/>
</dbReference>
<evidence type="ECO:0000313" key="11">
    <source>
        <dbReference type="EMBL" id="CAZ80787.1"/>
    </source>
</evidence>
<dbReference type="CDD" id="cd22285">
    <property type="entry name" value="HD_XLF_N"/>
    <property type="match status" value="1"/>
</dbReference>
<evidence type="ECO:0000256" key="4">
    <source>
        <dbReference type="ARBA" id="ARBA00023204"/>
    </source>
</evidence>
<gene>
    <name evidence="11" type="ORF">GSTUM_00004779001</name>
</gene>
<dbReference type="GO" id="GO:0006303">
    <property type="term" value="P:double-strand break repair via nonhomologous end joining"/>
    <property type="evidence" value="ECO:0007669"/>
    <property type="project" value="UniProtKB-ARBA"/>
</dbReference>
<evidence type="ECO:0000256" key="2">
    <source>
        <dbReference type="ARBA" id="ARBA00022763"/>
    </source>
</evidence>
<evidence type="ECO:0000256" key="1">
    <source>
        <dbReference type="ARBA" id="ARBA00004123"/>
    </source>
</evidence>
<feature type="compositionally biased region" description="Low complexity" evidence="8">
    <location>
        <begin position="305"/>
        <end position="318"/>
    </location>
</feature>
<evidence type="ECO:0000256" key="8">
    <source>
        <dbReference type="SAM" id="MobiDB-lite"/>
    </source>
</evidence>
<dbReference type="InterPro" id="IPR015381">
    <property type="entry name" value="XLF-like_N"/>
</dbReference>
<dbReference type="InParanoid" id="D5G8E4"/>
<feature type="domain" description="XLF-like N-terminal" evidence="9">
    <location>
        <begin position="7"/>
        <end position="127"/>
    </location>
</feature>
<dbReference type="PANTHER" id="PTHR32235">
    <property type="entry name" value="NON-HOMOLOGOUS END-JOINING FACTOR 1"/>
    <property type="match status" value="1"/>
</dbReference>
<protein>
    <recommendedName>
        <fullName evidence="7">Non-homologous end-joining factor 1</fullName>
    </recommendedName>
</protein>
<sequence length="350" mass="39047">MPLTKTPWHPLPLTISNRSAPPLLLQSTFTSTTYTIHLTDLVNIWSESLSKREILARAERNSTAIDPSEDVSQLPILLEKLEYALGRKRDDDAVDVEIFLGKSGLRLKATVELPKPLGDLKWVFELQPVGGVELVNLLVLPYLSEVATLRDMVESLMTVVKEKDTVLERLVEGMGEAGMDVGAMVGGGRRRRGLDKFDVGRWRGEFLGGDRRAGEVVSEVFEQNSEPEIPGVKGLGGEAGEWWRGLDEDGGGEEKEKEPRKKFEPGGGAQERWLQNPIPGKPVSDTDDDEFEVRRTPPRASERTPQSIKKPQSISPPSFRRKLSPCFKIRLAIQNSTPTHQASHREDRWG</sequence>
<evidence type="ECO:0000256" key="6">
    <source>
        <dbReference type="ARBA" id="ARBA00025747"/>
    </source>
</evidence>
<dbReference type="Pfam" id="PF21928">
    <property type="entry name" value="XLF_CC"/>
    <property type="match status" value="1"/>
</dbReference>
<feature type="compositionally biased region" description="Basic and acidic residues" evidence="8">
    <location>
        <begin position="244"/>
        <end position="264"/>
    </location>
</feature>
<dbReference type="GO" id="GO:0045027">
    <property type="term" value="F:DNA end binding"/>
    <property type="evidence" value="ECO:0007669"/>
    <property type="project" value="TreeGrafter"/>
</dbReference>
<evidence type="ECO:0000259" key="9">
    <source>
        <dbReference type="Pfam" id="PF09302"/>
    </source>
</evidence>
<evidence type="ECO:0000259" key="10">
    <source>
        <dbReference type="Pfam" id="PF21928"/>
    </source>
</evidence>
<accession>D5G8E4</accession>
<dbReference type="InterPro" id="IPR038051">
    <property type="entry name" value="XRCC4-like_N_sf"/>
</dbReference>
<evidence type="ECO:0000256" key="3">
    <source>
        <dbReference type="ARBA" id="ARBA00023125"/>
    </source>
</evidence>
<comment type="subcellular location">
    <subcellularLocation>
        <location evidence="1">Nucleus</location>
    </subcellularLocation>
</comment>
<keyword evidence="12" id="KW-1185">Reference proteome</keyword>
<keyword evidence="4" id="KW-0234">DNA repair</keyword>
<evidence type="ECO:0000256" key="7">
    <source>
        <dbReference type="ARBA" id="ARBA00044529"/>
    </source>
</evidence>
<comment type="similarity">
    <text evidence="6">Belongs to the XRCC4-XLF family. XLF subfamily.</text>
</comment>
<evidence type="ECO:0000313" key="12">
    <source>
        <dbReference type="Proteomes" id="UP000006911"/>
    </source>
</evidence>
<dbReference type="Pfam" id="PF09302">
    <property type="entry name" value="XLF"/>
    <property type="match status" value="1"/>
</dbReference>
<dbReference type="HOGENOM" id="CLU_792715_0_0_1"/>
<dbReference type="Gene3D" id="2.170.210.10">
    <property type="entry name" value="DNA double-strand break repair and VJ recombination XRCC4, N-terminal"/>
    <property type="match status" value="1"/>
</dbReference>
<dbReference type="STRING" id="656061.D5G8E4"/>
<keyword evidence="3" id="KW-0238">DNA-binding</keyword>
<organism evidence="11 12">
    <name type="scientific">Tuber melanosporum (strain Mel28)</name>
    <name type="common">Perigord black truffle</name>
    <dbReference type="NCBI Taxonomy" id="656061"/>
    <lineage>
        <taxon>Eukaryota</taxon>
        <taxon>Fungi</taxon>
        <taxon>Dikarya</taxon>
        <taxon>Ascomycota</taxon>
        <taxon>Pezizomycotina</taxon>
        <taxon>Pezizomycetes</taxon>
        <taxon>Pezizales</taxon>
        <taxon>Tuberaceae</taxon>
        <taxon>Tuber</taxon>
    </lineage>
</organism>
<keyword evidence="2" id="KW-0227">DNA damage</keyword>
<evidence type="ECO:0000256" key="5">
    <source>
        <dbReference type="ARBA" id="ARBA00023242"/>
    </source>
</evidence>
<dbReference type="EMBL" id="FN430042">
    <property type="protein sequence ID" value="CAZ80787.1"/>
    <property type="molecule type" value="Genomic_DNA"/>
</dbReference>
<dbReference type="OMA" id="NAREEWW"/>
<feature type="region of interest" description="Disordered" evidence="8">
    <location>
        <begin position="222"/>
        <end position="321"/>
    </location>
</feature>